<dbReference type="EMBL" id="JAVRQU010000019">
    <property type="protein sequence ID" value="KAK5692510.1"/>
    <property type="molecule type" value="Genomic_DNA"/>
</dbReference>
<proteinExistence type="predicted"/>
<protein>
    <submittedName>
        <fullName evidence="1">Uncharacterized protein</fullName>
    </submittedName>
</protein>
<gene>
    <name evidence="1" type="ORF">LTR97_010819</name>
</gene>
<comment type="caution">
    <text evidence="1">The sequence shown here is derived from an EMBL/GenBank/DDBJ whole genome shotgun (WGS) entry which is preliminary data.</text>
</comment>
<dbReference type="Proteomes" id="UP001310594">
    <property type="component" value="Unassembled WGS sequence"/>
</dbReference>
<sequence>MSSSSSRAPIVTSAVSTFVDVYDYVGDRLPPSRRSKRLAGKYLADGYRVVDQHSFDLTVEHRNDGSRHLVRGEDAYATFMDKNRRSTILGATSRATNAPPRELTDYEKGAVHIIDECETPNCDHPVHSGGNTTGMLASHHCHIGTKLMHITGELEFGGPETETGEAGEKDE</sequence>
<organism evidence="1 2">
    <name type="scientific">Elasticomyces elasticus</name>
    <dbReference type="NCBI Taxonomy" id="574655"/>
    <lineage>
        <taxon>Eukaryota</taxon>
        <taxon>Fungi</taxon>
        <taxon>Dikarya</taxon>
        <taxon>Ascomycota</taxon>
        <taxon>Pezizomycotina</taxon>
        <taxon>Dothideomycetes</taxon>
        <taxon>Dothideomycetidae</taxon>
        <taxon>Mycosphaerellales</taxon>
        <taxon>Teratosphaeriaceae</taxon>
        <taxon>Elasticomyces</taxon>
    </lineage>
</organism>
<dbReference type="AlphaFoldDB" id="A0AAN7ZRA2"/>
<evidence type="ECO:0000313" key="1">
    <source>
        <dbReference type="EMBL" id="KAK5692510.1"/>
    </source>
</evidence>
<name>A0AAN7ZRA2_9PEZI</name>
<reference evidence="1" key="1">
    <citation type="submission" date="2023-08" db="EMBL/GenBank/DDBJ databases">
        <title>Black Yeasts Isolated from many extreme environments.</title>
        <authorList>
            <person name="Coleine C."/>
            <person name="Stajich J.E."/>
            <person name="Selbmann L."/>
        </authorList>
    </citation>
    <scope>NUCLEOTIDE SEQUENCE</scope>
    <source>
        <strain evidence="1">CCFEE 5810</strain>
    </source>
</reference>
<evidence type="ECO:0000313" key="2">
    <source>
        <dbReference type="Proteomes" id="UP001310594"/>
    </source>
</evidence>
<accession>A0AAN7ZRA2</accession>